<proteinExistence type="predicted"/>
<accession>A0A813C3C6</accession>
<name>A0A813C3C6_9DINO</name>
<dbReference type="Gene3D" id="3.30.70.270">
    <property type="match status" value="1"/>
</dbReference>
<feature type="non-terminal residue" evidence="2">
    <location>
        <position position="1210"/>
    </location>
</feature>
<keyword evidence="3" id="KW-1185">Reference proteome</keyword>
<dbReference type="Proteomes" id="UP000601435">
    <property type="component" value="Unassembled WGS sequence"/>
</dbReference>
<feature type="domain" description="Reverse transcriptase" evidence="1">
    <location>
        <begin position="427"/>
        <end position="666"/>
    </location>
</feature>
<dbReference type="EMBL" id="CAJNJA010087230">
    <property type="protein sequence ID" value="CAE7938823.1"/>
    <property type="molecule type" value="Genomic_DNA"/>
</dbReference>
<evidence type="ECO:0000313" key="3">
    <source>
        <dbReference type="Proteomes" id="UP000601435"/>
    </source>
</evidence>
<dbReference type="InterPro" id="IPR000477">
    <property type="entry name" value="RT_dom"/>
</dbReference>
<dbReference type="InterPro" id="IPR043128">
    <property type="entry name" value="Rev_trsase/Diguanyl_cyclase"/>
</dbReference>
<comment type="caution">
    <text evidence="2">The sequence shown here is derived from an EMBL/GenBank/DDBJ whole genome shotgun (WGS) entry which is preliminary data.</text>
</comment>
<dbReference type="PANTHER" id="PTHR47027:SF20">
    <property type="entry name" value="REVERSE TRANSCRIPTASE-LIKE PROTEIN WITH RNA-DIRECTED DNA POLYMERASE DOMAIN"/>
    <property type="match status" value="1"/>
</dbReference>
<protein>
    <submittedName>
        <fullName evidence="2">Pol protein</fullName>
    </submittedName>
</protein>
<reference evidence="2" key="1">
    <citation type="submission" date="2021-02" db="EMBL/GenBank/DDBJ databases">
        <authorList>
            <person name="Dougan E. K."/>
            <person name="Rhodes N."/>
            <person name="Thang M."/>
            <person name="Chan C."/>
        </authorList>
    </citation>
    <scope>NUCLEOTIDE SEQUENCE</scope>
</reference>
<organism evidence="2 3">
    <name type="scientific">Symbiodinium necroappetens</name>
    <dbReference type="NCBI Taxonomy" id="1628268"/>
    <lineage>
        <taxon>Eukaryota</taxon>
        <taxon>Sar</taxon>
        <taxon>Alveolata</taxon>
        <taxon>Dinophyceae</taxon>
        <taxon>Suessiales</taxon>
        <taxon>Symbiodiniaceae</taxon>
        <taxon>Symbiodinium</taxon>
    </lineage>
</organism>
<evidence type="ECO:0000259" key="1">
    <source>
        <dbReference type="PROSITE" id="PS50878"/>
    </source>
</evidence>
<evidence type="ECO:0000313" key="2">
    <source>
        <dbReference type="EMBL" id="CAE7938823.1"/>
    </source>
</evidence>
<sequence length="1210" mass="134946">AQEAAEGILPCSTEEASECNLSNWFKRRQLGTGQEHLVRRADAQDHALQQMRNEDVDEMQIVVGGWNECKRELIEEDVRQMFACMDGGALIRNIYIPYVRCGYCRVELNYPEQDIWKQRKLQGVVVQALKEQRFASKAPGQENCSFWAARNRSIQERAKVRAVISTYELCVRHVGATVADRDWRGRVWVGTTQVLHHIEHRTRRGDTLMLIDARGNETGWYLDLAQMQASSEMSGTWVKAALKWIQCTAILVALDLEFVHKRDAPETWERGVSHLMFHLTGDLRVALPSDHNAVCMKVRFRFRRTVPRKLSALRELVRDLLLSGAQTEGSYIQRCGGVEQATTQLFQFYDDKYSTCEAPVSDQHWDSLAQRHAGASVAPVTKEEVLKALKGARNGVSAGMDGVTYEGVIHLINQDQQSRIPAFFTALMRGEAPLPLTWKQGKIVLLPKAAPPYTGHQIGCRPGVQAADGIMAAQAALQLLKQITGRSYAVKIDIKAAFDSISQLAVFRWLMTCRPAKECELLFQLLHGTSVELGLGGHRHVVPMHRGLMQGTAYSADVFSRVIDYFLGPLHDRFSEQFSSDQTKLAAIPHFIIYADDIILFADSPASLQSKLQQVIDVLATLGLQVNPDKSCAMTAHDGSSPGIWLRGRATPLQVDTSLVFLGVPLSHSPSPQLTISHLLRKTNHAYYGFKRIMDCGQAPLSVRLLIFETFITAKWAWAAAVGAAHAGPEVRASWTTDLLVRTVSSGPIMLGFWVSHWVPDDAVPTFDYLLQKQDFTEVPYSTPLHTIKPAKLSMPFIWGKADQGRCAVLLTNGVNAGRGTVVHSLAPEPTVVAMSVTLLRLAFKVRGILLHHGKAHAVFLPPQLLHRSVFHRQVALSLFADMTEALNLLDRQGIENLYLPPLLKSHSPWMRLYEGIDLPPHHTKYLVRSQDFSEAYFCDDARQLADALWCLLSVPMEAERLAAEYLEHGEPGYEEVYRVATLLLDSLQEPFTTGAYVRVKSGVRAATHDYPEVTRLLAQHLTQEFPGDAFLTIQLQRNRCMDPHKDVRNSALPTLLCNLSPDAPGGTSVPMMCPDGVNRLGRIIAGKRYRLSARLLWHASTTDGRDRTLLLGWVPAGWQNLSHEDMASLRILGLAVPNNDDEAKGHLSLWRGAAEIQKGLADYGFVARHATRRQWPAGALKSSTQTVHVCLSSSDEEDDVLFIPQPCNP</sequence>
<dbReference type="PROSITE" id="PS50878">
    <property type="entry name" value="RT_POL"/>
    <property type="match status" value="1"/>
</dbReference>
<dbReference type="Pfam" id="PF00078">
    <property type="entry name" value="RVT_1"/>
    <property type="match status" value="1"/>
</dbReference>
<dbReference type="OrthoDB" id="448152at2759"/>
<dbReference type="PANTHER" id="PTHR47027">
    <property type="entry name" value="REVERSE TRANSCRIPTASE DOMAIN-CONTAINING PROTEIN"/>
    <property type="match status" value="1"/>
</dbReference>
<dbReference type="AlphaFoldDB" id="A0A813C3C6"/>
<gene>
    <name evidence="2" type="primary">pol</name>
    <name evidence="2" type="ORF">SNEC2469_LOCUS33304</name>
</gene>
<dbReference type="InterPro" id="IPR043502">
    <property type="entry name" value="DNA/RNA_pol_sf"/>
</dbReference>
<dbReference type="SUPFAM" id="SSF56672">
    <property type="entry name" value="DNA/RNA polymerases"/>
    <property type="match status" value="1"/>
</dbReference>